<keyword evidence="3" id="KW-0460">Magnesium</keyword>
<dbReference type="AlphaFoldDB" id="A0A1N7ECE7"/>
<feature type="binding site" evidence="3">
    <location>
        <position position="105"/>
    </location>
    <ligand>
        <name>Mg(2+)</name>
        <dbReference type="ChEBI" id="CHEBI:18420"/>
    </ligand>
</feature>
<dbReference type="STRING" id="1344003.SAMN05445060_1153"/>
<dbReference type="GO" id="GO:0009366">
    <property type="term" value="C:enterobactin synthetase complex"/>
    <property type="evidence" value="ECO:0007669"/>
    <property type="project" value="InterPro"/>
</dbReference>
<keyword evidence="7" id="KW-1185">Reference proteome</keyword>
<feature type="domain" description="4'-phosphopantetheinyl transferase N-terminal" evidence="5">
    <location>
        <begin position="28"/>
        <end position="94"/>
    </location>
</feature>
<dbReference type="Proteomes" id="UP000186218">
    <property type="component" value="Unassembled WGS sequence"/>
</dbReference>
<dbReference type="GO" id="GO:0005886">
    <property type="term" value="C:plasma membrane"/>
    <property type="evidence" value="ECO:0007669"/>
    <property type="project" value="TreeGrafter"/>
</dbReference>
<dbReference type="GO" id="GO:0000287">
    <property type="term" value="F:magnesium ion binding"/>
    <property type="evidence" value="ECO:0007669"/>
    <property type="project" value="InterPro"/>
</dbReference>
<dbReference type="InterPro" id="IPR037143">
    <property type="entry name" value="4-PPantetheinyl_Trfase_dom_sf"/>
</dbReference>
<feature type="binding site" evidence="2">
    <location>
        <position position="147"/>
    </location>
    <ligand>
        <name>CoA</name>
        <dbReference type="ChEBI" id="CHEBI:57287"/>
    </ligand>
</feature>
<dbReference type="InterPro" id="IPR041354">
    <property type="entry name" value="4PPT_N"/>
</dbReference>
<evidence type="ECO:0000313" key="6">
    <source>
        <dbReference type="EMBL" id="SIR85734.1"/>
    </source>
</evidence>
<gene>
    <name evidence="6" type="ORF">SAMN05445060_1153</name>
</gene>
<dbReference type="InterPro" id="IPR003542">
    <property type="entry name" value="Enbac_synth_compD-like"/>
</dbReference>
<name>A0A1N7ECE7_9NOCA</name>
<dbReference type="GO" id="GO:0008897">
    <property type="term" value="F:holo-[acyl-carrier-protein] synthase activity"/>
    <property type="evidence" value="ECO:0007669"/>
    <property type="project" value="InterPro"/>
</dbReference>
<evidence type="ECO:0000259" key="5">
    <source>
        <dbReference type="Pfam" id="PF17837"/>
    </source>
</evidence>
<feature type="binding site" evidence="2">
    <location>
        <position position="161"/>
    </location>
    <ligand>
        <name>CoA</name>
        <dbReference type="ChEBI" id="CHEBI:57287"/>
    </ligand>
</feature>
<reference evidence="6 7" key="1">
    <citation type="submission" date="2017-01" db="EMBL/GenBank/DDBJ databases">
        <authorList>
            <person name="Mah S.A."/>
            <person name="Swanson W.J."/>
            <person name="Moy G.W."/>
            <person name="Vacquier V.D."/>
        </authorList>
    </citation>
    <scope>NUCLEOTIDE SEQUENCE [LARGE SCALE GENOMIC DNA]</scope>
    <source>
        <strain evidence="6 7">CPCC 203464</strain>
    </source>
</reference>
<evidence type="ECO:0000313" key="7">
    <source>
        <dbReference type="Proteomes" id="UP000186218"/>
    </source>
</evidence>
<feature type="binding site" evidence="2">
    <location>
        <position position="39"/>
    </location>
    <ligand>
        <name>CoA</name>
        <dbReference type="ChEBI" id="CHEBI:57287"/>
    </ligand>
</feature>
<dbReference type="GO" id="GO:0009239">
    <property type="term" value="P:enterobactin biosynthetic process"/>
    <property type="evidence" value="ECO:0007669"/>
    <property type="project" value="InterPro"/>
</dbReference>
<feature type="domain" description="4'-phosphopantetheinyl transferase" evidence="4">
    <location>
        <begin position="101"/>
        <end position="183"/>
    </location>
</feature>
<dbReference type="PANTHER" id="PTHR38096">
    <property type="entry name" value="ENTEROBACTIN SYNTHASE COMPONENT D"/>
    <property type="match status" value="1"/>
</dbReference>
<feature type="binding site" evidence="2">
    <location>
        <begin position="83"/>
        <end position="84"/>
    </location>
    <ligand>
        <name>CoA</name>
        <dbReference type="ChEBI" id="CHEBI:57287"/>
    </ligand>
</feature>
<feature type="binding site" evidence="3">
    <location>
        <position position="107"/>
    </location>
    <ligand>
        <name>Mg(2+)</name>
        <dbReference type="ChEBI" id="CHEBI:18420"/>
    </ligand>
</feature>
<keyword evidence="1 6" id="KW-0808">Transferase</keyword>
<evidence type="ECO:0000256" key="3">
    <source>
        <dbReference type="PIRSR" id="PIRSR603542-2"/>
    </source>
</evidence>
<feature type="binding site" evidence="2">
    <location>
        <position position="105"/>
    </location>
    <ligand>
        <name>CoA</name>
        <dbReference type="ChEBI" id="CHEBI:57287"/>
    </ligand>
</feature>
<dbReference type="PANTHER" id="PTHR38096:SF1">
    <property type="entry name" value="ENTEROBACTIN SYNTHASE COMPONENT D"/>
    <property type="match status" value="1"/>
</dbReference>
<comment type="cofactor">
    <cofactor evidence="3">
        <name>Mg(2+)</name>
        <dbReference type="ChEBI" id="CHEBI:18420"/>
    </cofactor>
</comment>
<feature type="binding site" evidence="2">
    <location>
        <position position="47"/>
    </location>
    <ligand>
        <name>CoA</name>
        <dbReference type="ChEBI" id="CHEBI:57287"/>
    </ligand>
</feature>
<proteinExistence type="predicted"/>
<evidence type="ECO:0000259" key="4">
    <source>
        <dbReference type="Pfam" id="PF01648"/>
    </source>
</evidence>
<protein>
    <submittedName>
        <fullName evidence="6">4'-phosphopantetheinyl transferase EntD (Siderophore biosynthesis)</fullName>
    </submittedName>
</protein>
<feature type="binding site" evidence="2">
    <location>
        <position position="151"/>
    </location>
    <ligand>
        <name>CoA</name>
        <dbReference type="ChEBI" id="CHEBI:57287"/>
    </ligand>
</feature>
<dbReference type="RefSeq" id="WP_076477536.1">
    <property type="nucleotide sequence ID" value="NZ_FTNT01000003.1"/>
</dbReference>
<evidence type="ECO:0000256" key="1">
    <source>
        <dbReference type="ARBA" id="ARBA00022679"/>
    </source>
</evidence>
<dbReference type="Pfam" id="PF01648">
    <property type="entry name" value="ACPS"/>
    <property type="match status" value="1"/>
</dbReference>
<organism evidence="6 7">
    <name type="scientific">Williamsia sterculiae</name>
    <dbReference type="NCBI Taxonomy" id="1344003"/>
    <lineage>
        <taxon>Bacteria</taxon>
        <taxon>Bacillati</taxon>
        <taxon>Actinomycetota</taxon>
        <taxon>Actinomycetes</taxon>
        <taxon>Mycobacteriales</taxon>
        <taxon>Nocardiaceae</taxon>
        <taxon>Williamsia</taxon>
    </lineage>
</organism>
<dbReference type="OrthoDB" id="8210607at2"/>
<dbReference type="InterPro" id="IPR008278">
    <property type="entry name" value="4-PPantetheinyl_Trfase_dom"/>
</dbReference>
<dbReference type="SUPFAM" id="SSF56214">
    <property type="entry name" value="4'-phosphopantetheinyl transferase"/>
    <property type="match status" value="1"/>
</dbReference>
<evidence type="ECO:0000256" key="2">
    <source>
        <dbReference type="PIRSR" id="PIRSR603542-1"/>
    </source>
</evidence>
<sequence>MIERVVPAEVASAESFGDPPDASALAAESPIVARAVDKRRREFVTTRHCARIALGKLGMEPQPIMRGENGEPLWPARAVGSLTHTDGYRAAVTAWSLQVRSLGIDAEPHDALPEGVLDHVSLPAERHVLAARDPDLHWDRILFCAKEATYKTWNPLTHRWLGFEDAHITFEQVGNAYGTFHSELLVDGRTDDGGAPLTAFDGQWLVADGYILTAICLR</sequence>
<keyword evidence="3" id="KW-0479">Metal-binding</keyword>
<dbReference type="EMBL" id="FTNT01000003">
    <property type="protein sequence ID" value="SIR85734.1"/>
    <property type="molecule type" value="Genomic_DNA"/>
</dbReference>
<dbReference type="Pfam" id="PF17837">
    <property type="entry name" value="4PPT_N"/>
    <property type="match status" value="1"/>
</dbReference>
<accession>A0A1N7ECE7</accession>
<feature type="binding site" evidence="3">
    <location>
        <position position="106"/>
    </location>
    <ligand>
        <name>Mg(2+)</name>
        <dbReference type="ChEBI" id="CHEBI:18420"/>
    </ligand>
</feature>
<dbReference type="PRINTS" id="PR01399">
    <property type="entry name" value="ENTSNTHTASED"/>
</dbReference>